<dbReference type="Proteomes" id="UP001596297">
    <property type="component" value="Unassembled WGS sequence"/>
</dbReference>
<dbReference type="RefSeq" id="WP_380081832.1">
    <property type="nucleotide sequence ID" value="NZ_JBHSWD010000001.1"/>
</dbReference>
<protein>
    <submittedName>
        <fullName evidence="3">NFACT family protein</fullName>
    </submittedName>
</protein>
<dbReference type="Gene3D" id="2.30.310.10">
    <property type="entry name" value="ibrinogen binding protein from staphylococcus aureus domain"/>
    <property type="match status" value="1"/>
</dbReference>
<dbReference type="Pfam" id="PF05833">
    <property type="entry name" value="NFACT_N"/>
    <property type="match status" value="2"/>
</dbReference>
<dbReference type="InterPro" id="IPR008532">
    <property type="entry name" value="NFACT_RNA-bd"/>
</dbReference>
<keyword evidence="1" id="KW-0175">Coiled coil</keyword>
<proteinExistence type="predicted"/>
<dbReference type="PANTHER" id="PTHR15239">
    <property type="entry name" value="NUCLEAR EXPORT MEDIATOR FACTOR NEMF"/>
    <property type="match status" value="1"/>
</dbReference>
<evidence type="ECO:0000259" key="2">
    <source>
        <dbReference type="Pfam" id="PF05670"/>
    </source>
</evidence>
<keyword evidence="4" id="KW-1185">Reference proteome</keyword>
<dbReference type="Pfam" id="PF05670">
    <property type="entry name" value="NFACT-R_1"/>
    <property type="match status" value="1"/>
</dbReference>
<evidence type="ECO:0000256" key="1">
    <source>
        <dbReference type="SAM" id="Coils"/>
    </source>
</evidence>
<feature type="coiled-coil region" evidence="1">
    <location>
        <begin position="352"/>
        <end position="394"/>
    </location>
</feature>
<dbReference type="InterPro" id="IPR051608">
    <property type="entry name" value="RQC_Subunit_NEMF"/>
</dbReference>
<accession>A0ABW1YD43</accession>
<dbReference type="PANTHER" id="PTHR15239:SF6">
    <property type="entry name" value="RIBOSOME QUALITY CONTROL COMPLEX SUBUNIT NEMF"/>
    <property type="match status" value="1"/>
</dbReference>
<evidence type="ECO:0000313" key="3">
    <source>
        <dbReference type="EMBL" id="MFC6590824.1"/>
    </source>
</evidence>
<reference evidence="4" key="1">
    <citation type="journal article" date="2019" name="Int. J. Syst. Evol. Microbiol.">
        <title>The Global Catalogue of Microorganisms (GCM) 10K type strain sequencing project: providing services to taxonomists for standard genome sequencing and annotation.</title>
        <authorList>
            <consortium name="The Broad Institute Genomics Platform"/>
            <consortium name="The Broad Institute Genome Sequencing Center for Infectious Disease"/>
            <person name="Wu L."/>
            <person name="Ma J."/>
        </authorList>
    </citation>
    <scope>NUCLEOTIDE SEQUENCE [LARGE SCALE GENOMIC DNA]</scope>
    <source>
        <strain evidence="4">CGMCC 1.15772</strain>
    </source>
</reference>
<sequence>MEGLMLSRALRELEAFVPARNLGWVFPDETTAALLLEGTAGTTNLVLAYRPPQPVAYLTRERLRGEPHNAFQRTLASRVRGDLLGAEQLKLDRVFQLHFGATGGFLDQPPVRLLFEVTGRNANLLLLEAGEEFAGRILLAAREIPASRNRFRTTRSGGEYVPPPPYQKFDPRTLTPEQARSLAELPASRWRERVDGLGPLLSAELERRAAALPQLGGAAWQATYQALQSLVADPSVSEGAMQEGAREAARADKAATLRRALREPLEKRLTLLENQLGDVARAEQGLEETRLDREEADILMAYSYSVPAGAEAVTLPDLTGLEQRTLELDPLLSAVQNAEKRYARARRRDEVYARLAERKPGLRAELQQVQQQLLSLEQADLTALERLAADLRTERAGKPAFGLRYVTPGGHEVLVGRNNKENAALTHRVARSTDYWFHVQGYPGSHVVVRTGGKELAQPDILYAAALAATHSKARGSGNVPVDYTRIKHVWKPRGAPAGQVHYTDQKTVFVDGTLPV</sequence>
<evidence type="ECO:0000313" key="4">
    <source>
        <dbReference type="Proteomes" id="UP001596297"/>
    </source>
</evidence>
<organism evidence="3 4">
    <name type="scientific">Deinococcus lacus</name>
    <dbReference type="NCBI Taxonomy" id="392561"/>
    <lineage>
        <taxon>Bacteria</taxon>
        <taxon>Thermotogati</taxon>
        <taxon>Deinococcota</taxon>
        <taxon>Deinococci</taxon>
        <taxon>Deinococcales</taxon>
        <taxon>Deinococcaceae</taxon>
        <taxon>Deinococcus</taxon>
    </lineage>
</organism>
<gene>
    <name evidence="3" type="ORF">ACFP81_01425</name>
</gene>
<feature type="domain" description="NFACT RNA-binding" evidence="2">
    <location>
        <begin position="405"/>
        <end position="502"/>
    </location>
</feature>
<comment type="caution">
    <text evidence="3">The sequence shown here is derived from an EMBL/GenBank/DDBJ whole genome shotgun (WGS) entry which is preliminary data.</text>
</comment>
<dbReference type="EMBL" id="JBHSWD010000001">
    <property type="protein sequence ID" value="MFC6590824.1"/>
    <property type="molecule type" value="Genomic_DNA"/>
</dbReference>
<name>A0ABW1YD43_9DEIO</name>